<organism evidence="1 2">
    <name type="scientific">Solanum commersonii</name>
    <name type="common">Commerson's wild potato</name>
    <name type="synonym">Commerson's nightshade</name>
    <dbReference type="NCBI Taxonomy" id="4109"/>
    <lineage>
        <taxon>Eukaryota</taxon>
        <taxon>Viridiplantae</taxon>
        <taxon>Streptophyta</taxon>
        <taxon>Embryophyta</taxon>
        <taxon>Tracheophyta</taxon>
        <taxon>Spermatophyta</taxon>
        <taxon>Magnoliopsida</taxon>
        <taxon>eudicotyledons</taxon>
        <taxon>Gunneridae</taxon>
        <taxon>Pentapetalae</taxon>
        <taxon>asterids</taxon>
        <taxon>lamiids</taxon>
        <taxon>Solanales</taxon>
        <taxon>Solanaceae</taxon>
        <taxon>Solanoideae</taxon>
        <taxon>Solaneae</taxon>
        <taxon>Solanum</taxon>
    </lineage>
</organism>
<protein>
    <submittedName>
        <fullName evidence="1">Uncharacterized protein</fullName>
    </submittedName>
</protein>
<keyword evidence="2" id="KW-1185">Reference proteome</keyword>
<name>A0A9J5Z3J6_SOLCO</name>
<dbReference type="Proteomes" id="UP000824120">
    <property type="component" value="Chromosome 5"/>
</dbReference>
<accession>A0A9J5Z3J6</accession>
<dbReference type="OrthoDB" id="1302764at2759"/>
<dbReference type="EMBL" id="JACXVP010000005">
    <property type="protein sequence ID" value="KAG5605646.1"/>
    <property type="molecule type" value="Genomic_DNA"/>
</dbReference>
<comment type="caution">
    <text evidence="1">The sequence shown here is derived from an EMBL/GenBank/DDBJ whole genome shotgun (WGS) entry which is preliminary data.</text>
</comment>
<sequence>MRFIVSIALHWKLRSVSVFKFSAKTDGELLPSQRLSSPMILRFLVVGKPVQLDLMTINKTKPSYARVKVQVDIKGEFSKSVHMDIVNEATGKMRTEVIQIRYDYVTKDYEE</sequence>
<evidence type="ECO:0000313" key="2">
    <source>
        <dbReference type="Proteomes" id="UP000824120"/>
    </source>
</evidence>
<proteinExistence type="predicted"/>
<reference evidence="1 2" key="1">
    <citation type="submission" date="2020-09" db="EMBL/GenBank/DDBJ databases">
        <title>De no assembly of potato wild relative species, Solanum commersonii.</title>
        <authorList>
            <person name="Cho K."/>
        </authorList>
    </citation>
    <scope>NUCLEOTIDE SEQUENCE [LARGE SCALE GENOMIC DNA]</scope>
    <source>
        <strain evidence="1">LZ3.2</strain>
        <tissue evidence="1">Leaf</tissue>
    </source>
</reference>
<dbReference type="AlphaFoldDB" id="A0A9J5Z3J6"/>
<gene>
    <name evidence="1" type="ORF">H5410_027138</name>
</gene>
<evidence type="ECO:0000313" key="1">
    <source>
        <dbReference type="EMBL" id="KAG5605646.1"/>
    </source>
</evidence>